<evidence type="ECO:0000313" key="1">
    <source>
        <dbReference type="EMBL" id="KRR14742.1"/>
    </source>
</evidence>
<protein>
    <submittedName>
        <fullName evidence="1">Uncharacterized protein</fullName>
    </submittedName>
</protein>
<sequence>MQQRLNDPAAGSVGDHHGSAVHLQLFEFKRGYLKETVSPVGRYAFRTLDDLPTASTGALDRSVWAVHGDNLIE</sequence>
<organism evidence="1 2">
    <name type="scientific">Bradyrhizobium valentinum</name>
    <dbReference type="NCBI Taxonomy" id="1518501"/>
    <lineage>
        <taxon>Bacteria</taxon>
        <taxon>Pseudomonadati</taxon>
        <taxon>Pseudomonadota</taxon>
        <taxon>Alphaproteobacteria</taxon>
        <taxon>Hyphomicrobiales</taxon>
        <taxon>Nitrobacteraceae</taxon>
        <taxon>Bradyrhizobium</taxon>
    </lineage>
</organism>
<proteinExistence type="predicted"/>
<gene>
    <name evidence="1" type="ORF">CP49_30985</name>
</gene>
<evidence type="ECO:0000313" key="2">
    <source>
        <dbReference type="Proteomes" id="UP000051913"/>
    </source>
</evidence>
<dbReference type="EMBL" id="LLXX01000005">
    <property type="protein sequence ID" value="KRR14742.1"/>
    <property type="molecule type" value="Genomic_DNA"/>
</dbReference>
<keyword evidence="2" id="KW-1185">Reference proteome</keyword>
<name>A0A0R3MBZ5_9BRAD</name>
<dbReference type="AlphaFoldDB" id="A0A0R3MBZ5"/>
<dbReference type="Proteomes" id="UP000051913">
    <property type="component" value="Unassembled WGS sequence"/>
</dbReference>
<comment type="caution">
    <text evidence="1">The sequence shown here is derived from an EMBL/GenBank/DDBJ whole genome shotgun (WGS) entry which is preliminary data.</text>
</comment>
<reference evidence="1 2" key="1">
    <citation type="submission" date="2014-03" db="EMBL/GenBank/DDBJ databases">
        <title>Bradyrhizobium valentinum sp. nov., isolated from effective nodules of Lupinus mariae-josephae, a lupine endemic of basic-lime soils in Eastern Spain.</title>
        <authorList>
            <person name="Duran D."/>
            <person name="Rey L."/>
            <person name="Navarro A."/>
            <person name="Busquets A."/>
            <person name="Imperial J."/>
            <person name="Ruiz-Argueso T."/>
        </authorList>
    </citation>
    <scope>NUCLEOTIDE SEQUENCE [LARGE SCALE GENOMIC DNA]</scope>
    <source>
        <strain evidence="1 2">LmjM3</strain>
    </source>
</reference>
<accession>A0A0R3MBZ5</accession>